<dbReference type="InterPro" id="IPR043129">
    <property type="entry name" value="ATPase_NBD"/>
</dbReference>
<gene>
    <name evidence="8" type="ORF">WN48_02999</name>
</gene>
<evidence type="ECO:0000256" key="6">
    <source>
        <dbReference type="SAM" id="Coils"/>
    </source>
</evidence>
<keyword evidence="2" id="KW-0547">Nucleotide-binding</keyword>
<evidence type="ECO:0000256" key="3">
    <source>
        <dbReference type="ARBA" id="ARBA00022840"/>
    </source>
</evidence>
<evidence type="ECO:0000256" key="4">
    <source>
        <dbReference type="ARBA" id="ARBA00023016"/>
    </source>
</evidence>
<feature type="compositionally biased region" description="Basic and acidic residues" evidence="7">
    <location>
        <begin position="254"/>
        <end position="265"/>
    </location>
</feature>
<dbReference type="Gene3D" id="3.30.420.40">
    <property type="match status" value="2"/>
</dbReference>
<dbReference type="Gene3D" id="1.20.1270.10">
    <property type="match status" value="1"/>
</dbReference>
<evidence type="ECO:0000313" key="9">
    <source>
        <dbReference type="Proteomes" id="UP000250275"/>
    </source>
</evidence>
<name>A0A310SMZ4_9HYME</name>
<feature type="compositionally biased region" description="Basic and acidic residues" evidence="7">
    <location>
        <begin position="196"/>
        <end position="213"/>
    </location>
</feature>
<dbReference type="SUPFAM" id="SSF100934">
    <property type="entry name" value="Heat shock protein 70kD (HSP70), C-terminal subdomain"/>
    <property type="match status" value="1"/>
</dbReference>
<feature type="compositionally biased region" description="Basic and acidic residues" evidence="7">
    <location>
        <begin position="303"/>
        <end position="314"/>
    </location>
</feature>
<dbReference type="Gene3D" id="3.30.30.30">
    <property type="match status" value="1"/>
</dbReference>
<dbReference type="NCBIfam" id="NF001413">
    <property type="entry name" value="PRK00290.1"/>
    <property type="match status" value="1"/>
</dbReference>
<feature type="region of interest" description="Disordered" evidence="7">
    <location>
        <begin position="687"/>
        <end position="720"/>
    </location>
</feature>
<feature type="compositionally biased region" description="Basic and acidic residues" evidence="7">
    <location>
        <begin position="400"/>
        <end position="426"/>
    </location>
</feature>
<dbReference type="PROSITE" id="PS01036">
    <property type="entry name" value="HSP70_3"/>
    <property type="match status" value="1"/>
</dbReference>
<accession>A0A310SMZ4</accession>
<evidence type="ECO:0000256" key="2">
    <source>
        <dbReference type="ARBA" id="ARBA00022741"/>
    </source>
</evidence>
<feature type="region of interest" description="Disordered" evidence="7">
    <location>
        <begin position="395"/>
        <end position="430"/>
    </location>
</feature>
<dbReference type="SUPFAM" id="SSF100920">
    <property type="entry name" value="Heat shock protein 70kD (HSP70), peptide-binding domain"/>
    <property type="match status" value="1"/>
</dbReference>
<dbReference type="GO" id="GO:0005524">
    <property type="term" value="F:ATP binding"/>
    <property type="evidence" value="ECO:0007669"/>
    <property type="project" value="UniProtKB-KW"/>
</dbReference>
<evidence type="ECO:0000256" key="1">
    <source>
        <dbReference type="ARBA" id="ARBA00007381"/>
    </source>
</evidence>
<dbReference type="GO" id="GO:0140662">
    <property type="term" value="F:ATP-dependent protein folding chaperone"/>
    <property type="evidence" value="ECO:0007669"/>
    <property type="project" value="InterPro"/>
</dbReference>
<dbReference type="FunFam" id="3.90.640.10:FF:000134">
    <property type="entry name" value="Heat shock cognate 71 kDa protein"/>
    <property type="match status" value="1"/>
</dbReference>
<comment type="similarity">
    <text evidence="1">Belongs to the heat shock protein 70 family.</text>
</comment>
<feature type="compositionally biased region" description="Acidic residues" evidence="7">
    <location>
        <begin position="242"/>
        <end position="253"/>
    </location>
</feature>
<feature type="coiled-coil region" evidence="6">
    <location>
        <begin position="776"/>
        <end position="832"/>
    </location>
</feature>
<keyword evidence="4 8" id="KW-0346">Stress response</keyword>
<dbReference type="OrthoDB" id="416093at2759"/>
<dbReference type="PRINTS" id="PR00301">
    <property type="entry name" value="HEATSHOCK70"/>
</dbReference>
<dbReference type="InterPro" id="IPR029048">
    <property type="entry name" value="HSP70_C_sf"/>
</dbReference>
<dbReference type="SUPFAM" id="SSF53067">
    <property type="entry name" value="Actin-like ATPase domain"/>
    <property type="match status" value="2"/>
</dbReference>
<keyword evidence="3" id="KW-0067">ATP-binding</keyword>
<sequence length="1432" mass="158897">MLKWAALCIAGKNLLGQHVGKMDTLFALIPSLILLKSLFLNSSRYRKNLDRVYQALLESAKRLGSGDNITVIVVLLTPASVITSRSQTMNSEEKPLFLDIDDAHNAINSNILKQTMIKQEPRDHEDDGILAPSNGKHENGDADYDYSDLGPETDVDAIDDVATIPVKDLLQHEFFVHSNKMSNEVREQLDEDMAAEDLRVKDTEQADGARDGEDGATDYDDSPPSPQANKPLQPALIRESDNVADSEDSEDEWDYYRIDPNKEKNSATSVGEPQETRSVEETATSELPVQDTESKIQSEGIEEDIKCESPKEESPEVINTEINAEDKTEDLETVEKSCAEEQEKPKDMDFQLNPNAAEFIPVSPQLIGTTMNLVKDYPVSGSPFKQVPQMDDIQVPSQSEFEKEVCQRPREVETEDKEYQNGDKQSRQRNFCTDFTDFSSDRQYSNMDNSEVSSMKAEFGDESIASFLTANESHRTGTSAIDESFSSSDREYDIAKDPMAMSFTPSDFEAAFDKGVDLNAVHNLSNTDLEERNGIIDKEEDRLIIELPNLQTGSANLIIVPSTAESADKSTLPEETAEFVNLSSQQEDNEDTFIEHADESKISTDDFLNVQSDSVQLEQQETGQYDHSPLTENYSAEFESEKEAISVDNEQPLSPSSVDIDETKPIDEASEDAAVPSSDLQKEICSNEADTPSSMSPVPDAMESDLTAPVESTEVQSSIPTQVSLHPTAPEFFMPGQYNLQSFADIPEQVVKMMEEPIEPTIPEIRETAARDVDLIKEATLNLSDSMQEFTGLENQLQPKEEEEEIFKPKIVEDLQEEIVKKQELKDVIESEKPSEPVIDELYAKRLIGRRFEDPTVQADMKHWPFTVVNDGCKPKIQVYYKGETKTFFPEEVSSMVLVKMKETAEAYLGKTVTNAVITVPAYFNDSQRQATKDAGTISGLNVLRIINEPTAAAIAYGLDKKATGERNVLIFDLGGGTFDVSILTIEDGIFEVKSTAGDTHLGGEDFDNRMVNHFVQEFKRKYKKDLTINKRALRRLRTACERAKRTLSSSTQASIEIDSLYEGIDFYTSITRARFEELCADLFRGTLEPVEKSIRDAKMDKAQIHDIVLVGGSTRIPKIQKLLQDFFNGKELNKSINPDEAVAYGAAVQAAILHGDKSEEVQDLLLLDVTPLSLGIETAGGIMTALIKRNTTIPTKQTQTFTTYADNQPGVLIQVYEGERALTKDNNLLGKFELSGIPPAPRGVPQIEVTFDIDANGILNVSAVDKSTGKENKITITNDKGRLSKEDIERMVNEAEEYRNEDEKQKETISAKNGLESYCFNMKSTVEDEKLKEKISASDKQIVLDKCNDIVKWLDTNQLADKEEYEHKQKELEDICNPIIMKLYQGSGGDMPGGLRGGMPDGMPGGFPGAAGASAPPCGGGASGPTIEEVD</sequence>
<evidence type="ECO:0000313" key="8">
    <source>
        <dbReference type="EMBL" id="OAD56763.1"/>
    </source>
</evidence>
<dbReference type="FunFam" id="3.30.420.40:FF:000135">
    <property type="entry name" value="Heat shock cognate 71 kDa protein"/>
    <property type="match status" value="1"/>
</dbReference>
<dbReference type="InterPro" id="IPR029047">
    <property type="entry name" value="HSP70_peptide-bd_sf"/>
</dbReference>
<dbReference type="PROSITE" id="PS00329">
    <property type="entry name" value="HSP70_2"/>
    <property type="match status" value="1"/>
</dbReference>
<feature type="compositionally biased region" description="Polar residues" evidence="7">
    <location>
        <begin position="648"/>
        <end position="657"/>
    </location>
</feature>
<organism evidence="8 9">
    <name type="scientific">Eufriesea mexicana</name>
    <dbReference type="NCBI Taxonomy" id="516756"/>
    <lineage>
        <taxon>Eukaryota</taxon>
        <taxon>Metazoa</taxon>
        <taxon>Ecdysozoa</taxon>
        <taxon>Arthropoda</taxon>
        <taxon>Hexapoda</taxon>
        <taxon>Insecta</taxon>
        <taxon>Pterygota</taxon>
        <taxon>Neoptera</taxon>
        <taxon>Endopterygota</taxon>
        <taxon>Hymenoptera</taxon>
        <taxon>Apocrita</taxon>
        <taxon>Aculeata</taxon>
        <taxon>Apoidea</taxon>
        <taxon>Anthophila</taxon>
        <taxon>Apidae</taxon>
        <taxon>Eufriesea</taxon>
    </lineage>
</organism>
<evidence type="ECO:0000256" key="7">
    <source>
        <dbReference type="SAM" id="MobiDB-lite"/>
    </source>
</evidence>
<proteinExistence type="inferred from homology"/>
<reference evidence="8 9" key="1">
    <citation type="submission" date="2015-07" db="EMBL/GenBank/DDBJ databases">
        <title>The genome of Eufriesea mexicana.</title>
        <authorList>
            <person name="Pan H."/>
            <person name="Kapheim K."/>
        </authorList>
    </citation>
    <scope>NUCLEOTIDE SEQUENCE [LARGE SCALE GENOMIC DNA]</scope>
    <source>
        <strain evidence="8">0111107269</strain>
        <tissue evidence="8">Whole body</tissue>
    </source>
</reference>
<dbReference type="GO" id="GO:0006950">
    <property type="term" value="P:response to stress"/>
    <property type="evidence" value="ECO:0007669"/>
    <property type="project" value="UniProtKB-ARBA"/>
</dbReference>
<feature type="region of interest" description="Disordered" evidence="7">
    <location>
        <begin position="119"/>
        <end position="147"/>
    </location>
</feature>
<evidence type="ECO:0000256" key="5">
    <source>
        <dbReference type="ARBA" id="ARBA00072095"/>
    </source>
</evidence>
<feature type="compositionally biased region" description="Gly residues" evidence="7">
    <location>
        <begin position="1399"/>
        <end position="1410"/>
    </location>
</feature>
<dbReference type="FunFam" id="1.20.1270.10:FF:000003">
    <property type="entry name" value="heat shock cognate 71 kDa protein-like"/>
    <property type="match status" value="1"/>
</dbReference>
<keyword evidence="6" id="KW-0175">Coiled coil</keyword>
<keyword evidence="9" id="KW-1185">Reference proteome</keyword>
<dbReference type="FunFam" id="3.30.420.40:FF:000172">
    <property type="entry name" value="Heat shock 70 kDa protein"/>
    <property type="match status" value="1"/>
</dbReference>
<feature type="region of interest" description="Disordered" evidence="7">
    <location>
        <begin position="194"/>
        <end position="350"/>
    </location>
</feature>
<dbReference type="FunFam" id="3.30.420.40:FF:000028">
    <property type="entry name" value="heat shock 70 kDa protein-like"/>
    <property type="match status" value="1"/>
</dbReference>
<dbReference type="Gene3D" id="3.90.640.10">
    <property type="entry name" value="Actin, Chain A, domain 4"/>
    <property type="match status" value="1"/>
</dbReference>
<dbReference type="Proteomes" id="UP000250275">
    <property type="component" value="Unassembled WGS sequence"/>
</dbReference>
<feature type="compositionally biased region" description="Basic and acidic residues" evidence="7">
    <location>
        <begin position="333"/>
        <end position="349"/>
    </location>
</feature>
<feature type="region of interest" description="Disordered" evidence="7">
    <location>
        <begin position="1399"/>
        <end position="1432"/>
    </location>
</feature>
<protein>
    <recommendedName>
        <fullName evidence="5">Heat shock 70 kDa protein cognate 4</fullName>
    </recommendedName>
</protein>
<dbReference type="FunFam" id="2.60.34.10:FF:000002">
    <property type="entry name" value="Heat shock 70 kDa"/>
    <property type="match status" value="1"/>
</dbReference>
<dbReference type="InterPro" id="IPR013126">
    <property type="entry name" value="Hsp_70_fam"/>
</dbReference>
<dbReference type="EMBL" id="KQ761824">
    <property type="protein sequence ID" value="OAD56763.1"/>
    <property type="molecule type" value="Genomic_DNA"/>
</dbReference>
<dbReference type="Pfam" id="PF00012">
    <property type="entry name" value="HSP70"/>
    <property type="match status" value="1"/>
</dbReference>
<dbReference type="InterPro" id="IPR018181">
    <property type="entry name" value="Heat_shock_70_CS"/>
</dbReference>
<feature type="region of interest" description="Disordered" evidence="7">
    <location>
        <begin position="638"/>
        <end position="663"/>
    </location>
</feature>
<dbReference type="PANTHER" id="PTHR19375">
    <property type="entry name" value="HEAT SHOCK PROTEIN 70KDA"/>
    <property type="match status" value="1"/>
</dbReference>
<dbReference type="Gene3D" id="2.60.34.10">
    <property type="entry name" value="Substrate Binding Domain Of DNAk, Chain A, domain 1"/>
    <property type="match status" value="1"/>
</dbReference>
<dbReference type="FunFam" id="3.30.30.30:FF:000001">
    <property type="entry name" value="heat shock 70 kDa protein-like"/>
    <property type="match status" value="1"/>
</dbReference>